<dbReference type="EMBL" id="BPLQ01013784">
    <property type="protein sequence ID" value="GIY74762.1"/>
    <property type="molecule type" value="Genomic_DNA"/>
</dbReference>
<evidence type="ECO:0000256" key="1">
    <source>
        <dbReference type="SAM" id="MobiDB-lite"/>
    </source>
</evidence>
<proteinExistence type="predicted"/>
<dbReference type="Pfam" id="PF07530">
    <property type="entry name" value="PRE_C2HC"/>
    <property type="match status" value="1"/>
</dbReference>
<evidence type="ECO:0000313" key="3">
    <source>
        <dbReference type="EMBL" id="GIY74762.1"/>
    </source>
</evidence>
<comment type="caution">
    <text evidence="3">The sequence shown here is derived from an EMBL/GenBank/DDBJ whole genome shotgun (WGS) entry which is preliminary data.</text>
</comment>
<reference evidence="3 4" key="1">
    <citation type="submission" date="2021-06" db="EMBL/GenBank/DDBJ databases">
        <title>Caerostris darwini draft genome.</title>
        <authorList>
            <person name="Kono N."/>
            <person name="Arakawa K."/>
        </authorList>
    </citation>
    <scope>NUCLEOTIDE SEQUENCE [LARGE SCALE GENOMIC DNA]</scope>
</reference>
<feature type="region of interest" description="Disordered" evidence="1">
    <location>
        <begin position="249"/>
        <end position="352"/>
    </location>
</feature>
<feature type="compositionally biased region" description="Polar residues" evidence="1">
    <location>
        <begin position="334"/>
        <end position="352"/>
    </location>
</feature>
<protein>
    <submittedName>
        <fullName evidence="3">Nucleic-acid-binding protein from transposon X-element</fullName>
    </submittedName>
</protein>
<dbReference type="PANTHER" id="PTHR33273:SF2">
    <property type="entry name" value="ENDONUCLEASE_EXONUCLEASE_PHOSPHATASE DOMAIN-CONTAINING PROTEIN"/>
    <property type="match status" value="1"/>
</dbReference>
<dbReference type="PANTHER" id="PTHR33273">
    <property type="entry name" value="DOMAIN-CONTAINING PROTEIN, PUTATIVE-RELATED"/>
    <property type="match status" value="1"/>
</dbReference>
<keyword evidence="4" id="KW-1185">Reference proteome</keyword>
<feature type="compositionally biased region" description="Polar residues" evidence="1">
    <location>
        <begin position="261"/>
        <end position="285"/>
    </location>
</feature>
<evidence type="ECO:0000313" key="4">
    <source>
        <dbReference type="Proteomes" id="UP001054837"/>
    </source>
</evidence>
<gene>
    <name evidence="3" type="primary">ORF1_19</name>
    <name evidence="3" type="ORF">CDAR_611271</name>
</gene>
<sequence length="669" mass="75069">MLDFGEDSEFSLRGGRLCFSSLLSSLLLRKCYAVLFFAMPQNSSRPPGDSTRVAVPSGPQLSGQKKLSTSTRQNPTASVMGEVTTDLECMDIAQDTHIDHPSNIFPEITETIVDISIRSALHYLQYKEILMAADNILHSIPSELHTACLTFGQLQSLREHARTYITVQDILSSLIHHIRTEANPTADGHPMLAKPRQSLNDLETDLNVWVGNVISYLTTDHFIPIFTENTNFNIFDNFIFKTVLPQTTIPTNSKNKRRRQSPQQSKPKLNSSEIALKNSFNVLTDSDSDDSAEITTDNNPPSNTHQFPKLTQKQRKTIKKNTPSKTIVNKKPNLATQTNPKTSANVTPNPATFSNPVRPIMIMKPNDIHSFMKKINTDLKTKITCKLTTQYLKLEPETETLHTTITKYLDNTNVPYYLITPKNLRPLKAVLRGLPINTDLDTIKHELTELHFQVINIYQLKKRDQARTPMPLFQIQLAPTENIEEIWTLDNLLFTKITVEKYNNKGGISQCHRCQLFGHSSINCKLPIKCVKCAGQHLTKDCSITNHTETPVCANCQGSHPASYRGCPKFPKLNSSTNKQQANPVTFTSNYAKPNISYSSITSNNSKNITTDTPSLLTTLKDAVFDSEILLLLQVIKNVLPEIKKATNPYDKMYALIKAASEVFEQAAI</sequence>
<feature type="region of interest" description="Disordered" evidence="1">
    <location>
        <begin position="43"/>
        <end position="76"/>
    </location>
</feature>
<name>A0AAV4VWL7_9ARAC</name>
<organism evidence="3 4">
    <name type="scientific">Caerostris darwini</name>
    <dbReference type="NCBI Taxonomy" id="1538125"/>
    <lineage>
        <taxon>Eukaryota</taxon>
        <taxon>Metazoa</taxon>
        <taxon>Ecdysozoa</taxon>
        <taxon>Arthropoda</taxon>
        <taxon>Chelicerata</taxon>
        <taxon>Arachnida</taxon>
        <taxon>Araneae</taxon>
        <taxon>Araneomorphae</taxon>
        <taxon>Entelegynae</taxon>
        <taxon>Araneoidea</taxon>
        <taxon>Araneidae</taxon>
        <taxon>Caerostris</taxon>
    </lineage>
</organism>
<accession>A0AAV4VWL7</accession>
<feature type="compositionally biased region" description="Polar residues" evidence="1">
    <location>
        <begin position="59"/>
        <end position="76"/>
    </location>
</feature>
<dbReference type="AlphaFoldDB" id="A0AAV4VWL7"/>
<dbReference type="InterPro" id="IPR006579">
    <property type="entry name" value="Pre_C2HC_dom"/>
</dbReference>
<evidence type="ECO:0000259" key="2">
    <source>
        <dbReference type="Pfam" id="PF07530"/>
    </source>
</evidence>
<feature type="domain" description="Pre-C2HC" evidence="2">
    <location>
        <begin position="442"/>
        <end position="505"/>
    </location>
</feature>
<feature type="compositionally biased region" description="Polar residues" evidence="1">
    <location>
        <begin position="293"/>
        <end position="311"/>
    </location>
</feature>
<dbReference type="Proteomes" id="UP001054837">
    <property type="component" value="Unassembled WGS sequence"/>
</dbReference>